<reference evidence="3" key="1">
    <citation type="journal article" date="2010" name="PLoS Negl. Trop. Dis.">
        <title>The genome sequence of Trypanosoma brucei gambiense, causative agent of chronic human african trypanosomiasis.</title>
        <authorList>
            <person name="Jackson A.P."/>
            <person name="Sanders M."/>
            <person name="Berry A."/>
            <person name="McQuillan J."/>
            <person name="Aslett M.A."/>
            <person name="Quail M.A."/>
            <person name="Chukualim B."/>
            <person name="Capewell P."/>
            <person name="MacLeod A."/>
            <person name="Melville S.E."/>
            <person name="Gibson W."/>
            <person name="Barry J.D."/>
            <person name="Berriman M."/>
            <person name="Hertz-Fowler C."/>
        </authorList>
    </citation>
    <scope>NUCLEOTIDE SEQUENCE [LARGE SCALE GENOMIC DNA]</scope>
    <source>
        <strain evidence="3">MHOM/CI/86/DAL972</strain>
    </source>
</reference>
<proteinExistence type="predicted"/>
<name>C9ZZY8_TRYB9</name>
<dbReference type="RefSeq" id="XP_011778810.1">
    <property type="nucleotide sequence ID" value="XM_011780508.1"/>
</dbReference>
<evidence type="ECO:0000313" key="3">
    <source>
        <dbReference type="Proteomes" id="UP000002316"/>
    </source>
</evidence>
<sequence>MLFSFCMSVKSSLLLFFFLVGGNGHLRSEVGFCDATPLLEHSCNISSFTTHNNGERDSFAASPSPSVLSFIRNDFPFCVQGGFRFCREHDHSHIEPLVNLLRHQLFAAAHMASLCRCSDHNNGIITLQRHQQVYMSDSGTLATNTQRWQYSLRS</sequence>
<feature type="chain" id="PRO_5003005835" description="T. brucei spp.-specific protein" evidence="1">
    <location>
        <begin position="25"/>
        <end position="154"/>
    </location>
</feature>
<evidence type="ECO:0008006" key="4">
    <source>
        <dbReference type="Google" id="ProtNLM"/>
    </source>
</evidence>
<protein>
    <recommendedName>
        <fullName evidence="4">T. brucei spp.-specific protein</fullName>
    </recommendedName>
</protein>
<dbReference type="EMBL" id="FN554973">
    <property type="protein sequence ID" value="CBH16546.1"/>
    <property type="molecule type" value="Genomic_DNA"/>
</dbReference>
<dbReference type="KEGG" id="tbg:TbgDal_X16460"/>
<dbReference type="Proteomes" id="UP000002316">
    <property type="component" value="Chromosome 10"/>
</dbReference>
<evidence type="ECO:0000256" key="1">
    <source>
        <dbReference type="SAM" id="SignalP"/>
    </source>
</evidence>
<gene>
    <name evidence="2" type="ORF">TbgDal_X16460</name>
</gene>
<evidence type="ECO:0000313" key="2">
    <source>
        <dbReference type="EMBL" id="CBH16546.1"/>
    </source>
</evidence>
<organism evidence="2 3">
    <name type="scientific">Trypanosoma brucei gambiense (strain MHOM/CI/86/DAL972)</name>
    <dbReference type="NCBI Taxonomy" id="679716"/>
    <lineage>
        <taxon>Eukaryota</taxon>
        <taxon>Discoba</taxon>
        <taxon>Euglenozoa</taxon>
        <taxon>Kinetoplastea</taxon>
        <taxon>Metakinetoplastina</taxon>
        <taxon>Trypanosomatida</taxon>
        <taxon>Trypanosomatidae</taxon>
        <taxon>Trypanosoma</taxon>
    </lineage>
</organism>
<keyword evidence="1" id="KW-0732">Signal</keyword>
<dbReference type="AlphaFoldDB" id="C9ZZY8"/>
<feature type="signal peptide" evidence="1">
    <location>
        <begin position="1"/>
        <end position="24"/>
    </location>
</feature>
<accession>C9ZZY8</accession>
<dbReference type="GeneID" id="23864875"/>
<dbReference type="VEuPathDB" id="TriTrypDB:Tbg972.10.16460"/>